<dbReference type="STRING" id="554155.C5G1B1"/>
<feature type="region of interest" description="Disordered" evidence="1">
    <location>
        <begin position="263"/>
        <end position="283"/>
    </location>
</feature>
<feature type="region of interest" description="Disordered" evidence="1">
    <location>
        <begin position="301"/>
        <end position="369"/>
    </location>
</feature>
<name>C5G1B1_ARTOC</name>
<evidence type="ECO:0000313" key="2">
    <source>
        <dbReference type="EMBL" id="EEQ28574.1"/>
    </source>
</evidence>
<dbReference type="eggNOG" id="ENOG502T1M3">
    <property type="taxonomic scope" value="Eukaryota"/>
</dbReference>
<sequence length="369" mass="42355">MTHGKVEELNREDVKRLAQILYLDINNSQEREAATRLVAELPSYLRRSRILSLVVDKLSLLREPSSSACFTHKPLNREIIHAVCGFIQAEVGEGLNGLVSRQTKLSIEQRRMVHNLRTVNGLWMTRTAVERKYLIRPSFTWYYQSDGCEACMISRFARDRAAITDMRTLLLSRIGRRRGRSLPPLVRWIEELMSCHGPSSLEMFVFSGEDALELKALRKDIKATPFQGYSQATDHGGLRRAGSNVTHRTSRWVSVNMRQAARRPRSLATIRRPDSKFQASNAEDDAGNEIIDYYLSRIRPDNNPDGVVERPPSLEPEIEPKLEPEPEPELGRRARGKTASLRRDNSLEHDRRWREYRSAYSGYPSVEDP</sequence>
<dbReference type="HOGENOM" id="CLU_039212_0_0_1"/>
<accession>C5G1B1</accession>
<organism evidence="2 3">
    <name type="scientific">Arthroderma otae (strain ATCC MYA-4605 / CBS 113480)</name>
    <name type="common">Microsporum canis</name>
    <dbReference type="NCBI Taxonomy" id="554155"/>
    <lineage>
        <taxon>Eukaryota</taxon>
        <taxon>Fungi</taxon>
        <taxon>Dikarya</taxon>
        <taxon>Ascomycota</taxon>
        <taxon>Pezizomycotina</taxon>
        <taxon>Eurotiomycetes</taxon>
        <taxon>Eurotiomycetidae</taxon>
        <taxon>Onygenales</taxon>
        <taxon>Arthrodermataceae</taxon>
        <taxon>Microsporum</taxon>
    </lineage>
</organism>
<dbReference type="OMA" id="CEACMIS"/>
<dbReference type="VEuPathDB" id="FungiDB:MCYG_08733"/>
<dbReference type="AlphaFoldDB" id="C5G1B1"/>
<gene>
    <name evidence="2" type="ORF">MCYG_08733</name>
</gene>
<dbReference type="RefSeq" id="XP_002842593.1">
    <property type="nucleotide sequence ID" value="XM_002842547.1"/>
</dbReference>
<dbReference type="EMBL" id="DS995710">
    <property type="protein sequence ID" value="EEQ28574.1"/>
    <property type="molecule type" value="Genomic_DNA"/>
</dbReference>
<dbReference type="OrthoDB" id="3786931at2759"/>
<feature type="compositionally biased region" description="Basic and acidic residues" evidence="1">
    <location>
        <begin position="318"/>
        <end position="332"/>
    </location>
</feature>
<keyword evidence="3" id="KW-1185">Reference proteome</keyword>
<dbReference type="Proteomes" id="UP000002035">
    <property type="component" value="Unassembled WGS sequence"/>
</dbReference>
<reference evidence="3" key="1">
    <citation type="journal article" date="2012" name="MBio">
        <title>Comparative genome analysis of Trichophyton rubrum and related dermatophytes reveals candidate genes involved in infection.</title>
        <authorList>
            <person name="Martinez D.A."/>
            <person name="Oliver B.G."/>
            <person name="Graeser Y."/>
            <person name="Goldberg J.M."/>
            <person name="Li W."/>
            <person name="Martinez-Rossi N.M."/>
            <person name="Monod M."/>
            <person name="Shelest E."/>
            <person name="Barton R.C."/>
            <person name="Birch E."/>
            <person name="Brakhage A.A."/>
            <person name="Chen Z."/>
            <person name="Gurr S.J."/>
            <person name="Heiman D."/>
            <person name="Heitman J."/>
            <person name="Kosti I."/>
            <person name="Rossi A."/>
            <person name="Saif S."/>
            <person name="Samalova M."/>
            <person name="Saunders C.W."/>
            <person name="Shea T."/>
            <person name="Summerbell R.C."/>
            <person name="Xu J."/>
            <person name="Young S."/>
            <person name="Zeng Q."/>
            <person name="Birren B.W."/>
            <person name="Cuomo C.A."/>
            <person name="White T.C."/>
        </authorList>
    </citation>
    <scope>NUCLEOTIDE SEQUENCE [LARGE SCALE GENOMIC DNA]</scope>
    <source>
        <strain evidence="3">ATCC MYA-4605 / CBS 113480</strain>
    </source>
</reference>
<evidence type="ECO:0000313" key="3">
    <source>
        <dbReference type="Proteomes" id="UP000002035"/>
    </source>
</evidence>
<feature type="compositionally biased region" description="Basic and acidic residues" evidence="1">
    <location>
        <begin position="341"/>
        <end position="357"/>
    </location>
</feature>
<dbReference type="GeneID" id="9226579"/>
<protein>
    <submittedName>
        <fullName evidence="2">Uncharacterized protein</fullName>
    </submittedName>
</protein>
<evidence type="ECO:0000256" key="1">
    <source>
        <dbReference type="SAM" id="MobiDB-lite"/>
    </source>
</evidence>
<proteinExistence type="predicted"/>